<dbReference type="AlphaFoldDB" id="R7MX45"/>
<keyword evidence="1" id="KW-0812">Transmembrane</keyword>
<protein>
    <submittedName>
        <fullName evidence="2">Uncharacterized protein</fullName>
    </submittedName>
</protein>
<evidence type="ECO:0000256" key="1">
    <source>
        <dbReference type="SAM" id="Phobius"/>
    </source>
</evidence>
<comment type="caution">
    <text evidence="2">The sequence shown here is derived from an EMBL/GenBank/DDBJ whole genome shotgun (WGS) entry which is preliminary data.</text>
</comment>
<evidence type="ECO:0000313" key="2">
    <source>
        <dbReference type="EMBL" id="CDF04906.1"/>
    </source>
</evidence>
<dbReference type="EMBL" id="CBKE010000158">
    <property type="protein sequence ID" value="CDF04906.1"/>
    <property type="molecule type" value="Genomic_DNA"/>
</dbReference>
<name>R7MX45_MEGEL</name>
<proteinExistence type="predicted"/>
<keyword evidence="1" id="KW-1133">Transmembrane helix</keyword>
<evidence type="ECO:0000313" key="3">
    <source>
        <dbReference type="Proteomes" id="UP000017908"/>
    </source>
</evidence>
<reference evidence="2" key="1">
    <citation type="submission" date="2012-11" db="EMBL/GenBank/DDBJ databases">
        <title>Dependencies among metagenomic species, viruses, plasmids and units of genetic variation.</title>
        <authorList>
            <person name="Nielsen H.B."/>
            <person name="Almeida M."/>
            <person name="Juncker A.S."/>
            <person name="Rasmussen S."/>
            <person name="Li J."/>
            <person name="Sunagawa S."/>
            <person name="Plichta D."/>
            <person name="Gautier L."/>
            <person name="Le Chatelier E."/>
            <person name="Peletier E."/>
            <person name="Bonde I."/>
            <person name="Nielsen T."/>
            <person name="Manichanh C."/>
            <person name="Arumugam M."/>
            <person name="Batto J."/>
            <person name="Santos M.B.Q.D."/>
            <person name="Blom N."/>
            <person name="Borruel N."/>
            <person name="Burgdorf K.S."/>
            <person name="Boumezbeur F."/>
            <person name="Casellas F."/>
            <person name="Dore J."/>
            <person name="Guarner F."/>
            <person name="Hansen T."/>
            <person name="Hildebrand F."/>
            <person name="Kaas R.S."/>
            <person name="Kennedy S."/>
            <person name="Kristiansen K."/>
            <person name="Kultima J.R."/>
            <person name="Leonard P."/>
            <person name="Levenez F."/>
            <person name="Lund O."/>
            <person name="Moumen B."/>
            <person name="Le Paslier D."/>
            <person name="Pons N."/>
            <person name="Pedersen O."/>
            <person name="Prifti E."/>
            <person name="Qin J."/>
            <person name="Raes J."/>
            <person name="Tap J."/>
            <person name="Tims S."/>
            <person name="Ussery D.W."/>
            <person name="Yamada T."/>
            <person name="MetaHit consortium"/>
            <person name="Renault P."/>
            <person name="Sicheritz-Ponten T."/>
            <person name="Bork P."/>
            <person name="Wang J."/>
            <person name="Brunak S."/>
            <person name="Ehrlich S.D."/>
        </authorList>
    </citation>
    <scope>NUCLEOTIDE SEQUENCE [LARGE SCALE GENOMIC DNA]</scope>
</reference>
<sequence>MIEINRTKVITWKLIAGYCVVFWIAFAVALIYCLR</sequence>
<feature type="transmembrane region" description="Helical" evidence="1">
    <location>
        <begin position="15"/>
        <end position="34"/>
    </location>
</feature>
<organism evidence="2 3">
    <name type="scientific">Megasphaera elsdenii CAG:570</name>
    <dbReference type="NCBI Taxonomy" id="1263087"/>
    <lineage>
        <taxon>Bacteria</taxon>
        <taxon>Bacillati</taxon>
        <taxon>Bacillota</taxon>
        <taxon>Negativicutes</taxon>
        <taxon>Veillonellales</taxon>
        <taxon>Veillonellaceae</taxon>
        <taxon>Megasphaera</taxon>
    </lineage>
</organism>
<keyword evidence="1" id="KW-0472">Membrane</keyword>
<accession>R7MX45</accession>
<dbReference type="Proteomes" id="UP000017908">
    <property type="component" value="Unassembled WGS sequence"/>
</dbReference>
<gene>
    <name evidence="2" type="ORF">BN715_01208</name>
</gene>